<dbReference type="Pfam" id="PF06985">
    <property type="entry name" value="HET"/>
    <property type="match status" value="1"/>
</dbReference>
<name>A0ABY0GRW2_9PEZI</name>
<dbReference type="EMBL" id="QJNS01000703">
    <property type="protein sequence ID" value="RYO75472.1"/>
    <property type="molecule type" value="Genomic_DNA"/>
</dbReference>
<sequence>MLQLLAESSPPAQDAEEARRAARSWRRHVDLPAEDRSQGLCARHRAVHQRAASFSGWPLAAEPPADAHFGTLADVVARRDWCALCGLIARSASHLSNAGSAEVLGCWVRDGKCRGSEATSLRLRIVPEMIRWEDAFEPFDVVPLDGSPEPGLFAGRPLEAGRFDTSPLRGWMNSCTERHGSDCANVRTWNTKDYNAPFIRLLDVELNCIVYVDEPPEYVALSYLAAIDRIYAEAALAIVAAGGDDANAGISGLHPGSRNIRQQTARYSSELTLVSLLPDWQGVVDGSTWNSRGWTYQERVLSRRCLFFTKDTVYFHCSRAIWGEDYHAETPLLEYCAPIKVMAEYTSRDLTNATDRVRAVGGILNIYRSFYNCNFLCGIPDSYLEARILWQPTEVLKRAVDDQPNGRPLFPSWSWAGWIGGVRYDAPDDSNGHEVKYLVERTKPFTQVLPQEVRGSSIVGLAIRTYVAKFKLTLHDRSGKGDDGSRGLTRFGITSCAPASAGGGGDWLGTILLPKTTFRRKLHIPHELIILTEACSFSSDELSWTASKEIEEYAVYDVMLIKRLGETGGSGTSKSKVERVGIGRMVKQAWASLAESWEDFLIV</sequence>
<feature type="domain" description="Heterokaryon incompatibility" evidence="2">
    <location>
        <begin position="225"/>
        <end position="298"/>
    </location>
</feature>
<proteinExistence type="predicted"/>
<keyword evidence="4" id="KW-1185">Reference proteome</keyword>
<evidence type="ECO:0000313" key="4">
    <source>
        <dbReference type="Proteomes" id="UP000294003"/>
    </source>
</evidence>
<evidence type="ECO:0000313" key="3">
    <source>
        <dbReference type="EMBL" id="RYO75472.1"/>
    </source>
</evidence>
<gene>
    <name evidence="3" type="ORF">DL762_010010</name>
</gene>
<comment type="caution">
    <text evidence="3">The sequence shown here is derived from an EMBL/GenBank/DDBJ whole genome shotgun (WGS) entry which is preliminary data.</text>
</comment>
<reference evidence="3 4" key="1">
    <citation type="submission" date="2018-06" db="EMBL/GenBank/DDBJ databases">
        <title>Complete Genomes of Monosporascus.</title>
        <authorList>
            <person name="Robinson A.J."/>
            <person name="Natvig D.O."/>
        </authorList>
    </citation>
    <scope>NUCLEOTIDE SEQUENCE [LARGE SCALE GENOMIC DNA]</scope>
    <source>
        <strain evidence="3 4">CBS 609.92</strain>
    </source>
</reference>
<evidence type="ECO:0000256" key="1">
    <source>
        <dbReference type="SAM" id="MobiDB-lite"/>
    </source>
</evidence>
<dbReference type="PANTHER" id="PTHR33112:SF12">
    <property type="entry name" value="HETEROKARYON INCOMPATIBILITY DOMAIN-CONTAINING PROTEIN"/>
    <property type="match status" value="1"/>
</dbReference>
<accession>A0ABY0GRW2</accession>
<protein>
    <recommendedName>
        <fullName evidence="2">Heterokaryon incompatibility domain-containing protein</fullName>
    </recommendedName>
</protein>
<feature type="region of interest" description="Disordered" evidence="1">
    <location>
        <begin position="1"/>
        <end position="23"/>
    </location>
</feature>
<dbReference type="PANTHER" id="PTHR33112">
    <property type="entry name" value="DOMAIN PROTEIN, PUTATIVE-RELATED"/>
    <property type="match status" value="1"/>
</dbReference>
<evidence type="ECO:0000259" key="2">
    <source>
        <dbReference type="Pfam" id="PF06985"/>
    </source>
</evidence>
<dbReference type="InterPro" id="IPR010730">
    <property type="entry name" value="HET"/>
</dbReference>
<organism evidence="3 4">
    <name type="scientific">Monosporascus cannonballus</name>
    <dbReference type="NCBI Taxonomy" id="155416"/>
    <lineage>
        <taxon>Eukaryota</taxon>
        <taxon>Fungi</taxon>
        <taxon>Dikarya</taxon>
        <taxon>Ascomycota</taxon>
        <taxon>Pezizomycotina</taxon>
        <taxon>Sordariomycetes</taxon>
        <taxon>Xylariomycetidae</taxon>
        <taxon>Xylariales</taxon>
        <taxon>Xylariales incertae sedis</taxon>
        <taxon>Monosporascus</taxon>
    </lineage>
</organism>
<dbReference type="Proteomes" id="UP000294003">
    <property type="component" value="Unassembled WGS sequence"/>
</dbReference>